<comment type="cofactor">
    <cofactor evidence="1">
        <name>Ca(2+)</name>
        <dbReference type="ChEBI" id="CHEBI:29108"/>
    </cofactor>
</comment>
<evidence type="ECO:0000256" key="9">
    <source>
        <dbReference type="PROSITE-ProRule" id="PRU01240"/>
    </source>
</evidence>
<protein>
    <recommendedName>
        <fullName evidence="16">Peptidase S8/S53 domain-containing protein</fullName>
    </recommendedName>
</protein>
<keyword evidence="4" id="KW-0964">Secreted</keyword>
<reference evidence="14 15" key="1">
    <citation type="submission" date="2016-12" db="EMBL/GenBank/DDBJ databases">
        <title>Domibacillus antri genome sequencing.</title>
        <authorList>
            <person name="Verma A."/>
            <person name="Krishnamurthi S."/>
        </authorList>
    </citation>
    <scope>NUCLEOTIDE SEQUENCE [LARGE SCALE GENOMIC DNA]</scope>
    <source>
        <strain evidence="14 15">XD80</strain>
    </source>
</reference>
<feature type="active site" description="Charge relay system" evidence="9">
    <location>
        <position position="185"/>
    </location>
</feature>
<proteinExistence type="inferred from homology"/>
<dbReference type="AlphaFoldDB" id="A0A1Q8Q9X7"/>
<evidence type="ECO:0000259" key="12">
    <source>
        <dbReference type="Pfam" id="PF00082"/>
    </source>
</evidence>
<feature type="chain" id="PRO_5012932014" description="Peptidase S8/S53 domain-containing protein" evidence="11">
    <location>
        <begin position="25"/>
        <end position="1134"/>
    </location>
</feature>
<dbReference type="PANTHER" id="PTHR43806">
    <property type="entry name" value="PEPTIDASE S8"/>
    <property type="match status" value="1"/>
</dbReference>
<evidence type="ECO:0000313" key="14">
    <source>
        <dbReference type="EMBL" id="OLN24075.1"/>
    </source>
</evidence>
<keyword evidence="6 9" id="KW-0378">Hydrolase</keyword>
<keyword evidence="7 9" id="KW-0720">Serine protease</keyword>
<keyword evidence="10" id="KW-0175">Coiled coil</keyword>
<keyword evidence="15" id="KW-1185">Reference proteome</keyword>
<feature type="signal peptide" evidence="11">
    <location>
        <begin position="1"/>
        <end position="24"/>
    </location>
</feature>
<dbReference type="OrthoDB" id="9798386at2"/>
<feature type="coiled-coil region" evidence="10">
    <location>
        <begin position="21"/>
        <end position="48"/>
    </location>
</feature>
<dbReference type="Gene3D" id="3.40.50.200">
    <property type="entry name" value="Peptidase S8/S53 domain"/>
    <property type="match status" value="1"/>
</dbReference>
<evidence type="ECO:0000256" key="3">
    <source>
        <dbReference type="ARBA" id="ARBA00011073"/>
    </source>
</evidence>
<dbReference type="Pfam" id="PF00082">
    <property type="entry name" value="Peptidase_S8"/>
    <property type="match status" value="1"/>
</dbReference>
<evidence type="ECO:0000256" key="1">
    <source>
        <dbReference type="ARBA" id="ARBA00001913"/>
    </source>
</evidence>
<organism evidence="14 15">
    <name type="scientific">Domibacillus antri</name>
    <dbReference type="NCBI Taxonomy" id="1714264"/>
    <lineage>
        <taxon>Bacteria</taxon>
        <taxon>Bacillati</taxon>
        <taxon>Bacillota</taxon>
        <taxon>Bacilli</taxon>
        <taxon>Bacillales</taxon>
        <taxon>Bacillaceae</taxon>
        <taxon>Domibacillus</taxon>
    </lineage>
</organism>
<dbReference type="InterPro" id="IPR000209">
    <property type="entry name" value="Peptidase_S8/S53_dom"/>
</dbReference>
<feature type="active site" description="Charge relay system" evidence="9">
    <location>
        <position position="153"/>
    </location>
</feature>
<dbReference type="SUPFAM" id="SSF52743">
    <property type="entry name" value="Subtilisin-like"/>
    <property type="match status" value="1"/>
</dbReference>
<evidence type="ECO:0008006" key="16">
    <source>
        <dbReference type="Google" id="ProtNLM"/>
    </source>
</evidence>
<dbReference type="Pfam" id="PF22148">
    <property type="entry name" value="Fervidolysin_NPro-like"/>
    <property type="match status" value="1"/>
</dbReference>
<evidence type="ECO:0000259" key="13">
    <source>
        <dbReference type="Pfam" id="PF22148"/>
    </source>
</evidence>
<evidence type="ECO:0000256" key="8">
    <source>
        <dbReference type="ARBA" id="ARBA00022837"/>
    </source>
</evidence>
<keyword evidence="5 9" id="KW-0645">Protease</keyword>
<evidence type="ECO:0000313" key="15">
    <source>
        <dbReference type="Proteomes" id="UP000185568"/>
    </source>
</evidence>
<evidence type="ECO:0000256" key="11">
    <source>
        <dbReference type="SAM" id="SignalP"/>
    </source>
</evidence>
<gene>
    <name evidence="14" type="ORF">BTO30_01255</name>
</gene>
<feature type="domain" description="Peptidase S8/S53" evidence="12">
    <location>
        <begin position="145"/>
        <end position="391"/>
    </location>
</feature>
<dbReference type="PROSITE" id="PS00138">
    <property type="entry name" value="SUBTILASE_SER"/>
    <property type="match status" value="1"/>
</dbReference>
<comment type="similarity">
    <text evidence="3 9">Belongs to the peptidase S8 family.</text>
</comment>
<keyword evidence="11" id="KW-0732">Signal</keyword>
<feature type="domain" description="Fervidolysin-like N-terminal prodomain" evidence="13">
    <location>
        <begin position="50"/>
        <end position="106"/>
    </location>
</feature>
<dbReference type="GO" id="GO:0006508">
    <property type="term" value="P:proteolysis"/>
    <property type="evidence" value="ECO:0007669"/>
    <property type="project" value="UniProtKB-KW"/>
</dbReference>
<sequence length="1134" mass="123936">MYNWKKIMAAAVSAALVVPAAASAETLAEQQEAQYKAAQQEQRQLTDSQTLVIKYSKALPHSVHKKAGVSVVQRLPELGYDVVKIPASKKVTDVIKVYKTRTEIVAITPSVQYKKLAVTADPKKSQMDHLALLNADKAFAAAGKHDVTIAVIDGGVDFKHPDLKANLKEAYNVINPARNVVRDKHGTHVAGIISSVKGNDIGGYGVFPKAKILSVDVFNDGMGAYDYNIAKGIIYAVDKGADVINLSLGGNLPSSVTEEAVQYAIDSGVVVVAAAGNEASDEYFYPAAYPGVISVGNVNSGKKLSESSNYGASVDVVAPGEDIYSTGYDAQNGSKFERLTGTSMASPMVAAAAGLLKSKYPDLTAYEIEYILEQTATDLGGKGYDLTYGNGLINPLNALKFDLNKLPDRPEDLGEELLQTAKEVTAEKQSFTGAFKSPGEMHWYKANLAEGEHVQTSLSGSANYDYAMELYFVPEDGEPEYVRDVNKTRAGKQEGYLYTAAEAGTLLIGVKDANGNYNAAGKSSFTFEAEKMESITPDETSLETPVTITSFPFIKNDFTLYSPEEGMIDKDYYTVSVTEPKYLSVSVSGLPGVDTVVNVAASSEEEGEYMIVNGNYRGVNDGEEISFQAVPGMNYRINVSNGVEFEEDPFENMIYDYLNIDLTAMMDHSFTSSAYPYTLNVEERQMPADEDGIEGEMSLEDSLMDGDITFDEYGETKEELLIEGEEEAVEENDEELMGKAIPYTIGESRQGYFQTEFDVDYYRFTPSENAIYTFEVSNNLSSAYLSFSEYDEETKQLIPLSEMDETDLLSALAGGGMASANINIAFEKGKTYVVQVLNSDYSLSTDPYTLTSKKAVNVPAETDNDQNTPEEAMNIALNKTYQNYFIRKGDIDYYYYKNNGKVRLNTLDIVSAKLTAAQKASIPGHLRRDHLFMGAIIEDTNGDKVIDEEEKNRTTFIGLDIFMGSTLETEVHTSFEAKQDTGYFIRVISLGALENPNLTPYQVRVGATYNQTADGDGKVVNHIPAKPIALKTSNGKYGARGYFNAGIPFGDTDHFVLNMTKTGNVSFSFDAGKNLDGVVEVYNAKGALVTSFDRYGKNDVEIGTVKLEKGKYYIELSEANGTASTEPYELIVKK</sequence>
<dbReference type="InterPro" id="IPR023828">
    <property type="entry name" value="Peptidase_S8_Ser-AS"/>
</dbReference>
<dbReference type="RefSeq" id="WP_075396893.1">
    <property type="nucleotide sequence ID" value="NZ_MSDU01000003.1"/>
</dbReference>
<evidence type="ECO:0000256" key="5">
    <source>
        <dbReference type="ARBA" id="ARBA00022670"/>
    </source>
</evidence>
<dbReference type="InterPro" id="IPR036852">
    <property type="entry name" value="Peptidase_S8/S53_dom_sf"/>
</dbReference>
<dbReference type="EMBL" id="MSDU01000003">
    <property type="protein sequence ID" value="OLN24075.1"/>
    <property type="molecule type" value="Genomic_DNA"/>
</dbReference>
<comment type="caution">
    <text evidence="14">The sequence shown here is derived from an EMBL/GenBank/DDBJ whole genome shotgun (WGS) entry which is preliminary data.</text>
</comment>
<dbReference type="PRINTS" id="PR00723">
    <property type="entry name" value="SUBTILISIN"/>
</dbReference>
<evidence type="ECO:0000256" key="10">
    <source>
        <dbReference type="SAM" id="Coils"/>
    </source>
</evidence>
<dbReference type="Proteomes" id="UP000185568">
    <property type="component" value="Unassembled WGS sequence"/>
</dbReference>
<comment type="subcellular location">
    <subcellularLocation>
        <location evidence="2">Secreted</location>
    </subcellularLocation>
</comment>
<evidence type="ECO:0000256" key="7">
    <source>
        <dbReference type="ARBA" id="ARBA00022825"/>
    </source>
</evidence>
<evidence type="ECO:0000256" key="2">
    <source>
        <dbReference type="ARBA" id="ARBA00004613"/>
    </source>
</evidence>
<name>A0A1Q8Q9X7_9BACI</name>
<accession>A0A1Q8Q9X7</accession>
<dbReference type="InterPro" id="IPR015500">
    <property type="entry name" value="Peptidase_S8_subtilisin-rel"/>
</dbReference>
<dbReference type="InterPro" id="IPR054399">
    <property type="entry name" value="Fervidolysin-like_N_prodom"/>
</dbReference>
<evidence type="ECO:0000256" key="4">
    <source>
        <dbReference type="ARBA" id="ARBA00022525"/>
    </source>
</evidence>
<dbReference type="PROSITE" id="PS00137">
    <property type="entry name" value="SUBTILASE_HIS"/>
    <property type="match status" value="1"/>
</dbReference>
<dbReference type="GO" id="GO:0005576">
    <property type="term" value="C:extracellular region"/>
    <property type="evidence" value="ECO:0007669"/>
    <property type="project" value="UniProtKB-SubCell"/>
</dbReference>
<dbReference type="GO" id="GO:0004252">
    <property type="term" value="F:serine-type endopeptidase activity"/>
    <property type="evidence" value="ECO:0007669"/>
    <property type="project" value="UniProtKB-UniRule"/>
</dbReference>
<dbReference type="Gene3D" id="2.60.120.380">
    <property type="match status" value="3"/>
</dbReference>
<dbReference type="STRING" id="1714264.BTO30_01255"/>
<dbReference type="PANTHER" id="PTHR43806:SF11">
    <property type="entry name" value="CEREVISIN-RELATED"/>
    <property type="match status" value="1"/>
</dbReference>
<dbReference type="InterPro" id="IPR050131">
    <property type="entry name" value="Peptidase_S8_subtilisin-like"/>
</dbReference>
<evidence type="ECO:0000256" key="6">
    <source>
        <dbReference type="ARBA" id="ARBA00022801"/>
    </source>
</evidence>
<keyword evidence="8" id="KW-0106">Calcium</keyword>
<dbReference type="PROSITE" id="PS51892">
    <property type="entry name" value="SUBTILASE"/>
    <property type="match status" value="1"/>
</dbReference>
<dbReference type="InterPro" id="IPR022398">
    <property type="entry name" value="Peptidase_S8_His-AS"/>
</dbReference>
<feature type="active site" description="Charge relay system" evidence="9">
    <location>
        <position position="343"/>
    </location>
</feature>